<feature type="domain" description="Chitin-binding type-2" evidence="2">
    <location>
        <begin position="190"/>
        <end position="249"/>
    </location>
</feature>
<organism evidence="3 4">
    <name type="scientific">Blomia tropicalis</name>
    <name type="common">Mite</name>
    <dbReference type="NCBI Taxonomy" id="40697"/>
    <lineage>
        <taxon>Eukaryota</taxon>
        <taxon>Metazoa</taxon>
        <taxon>Ecdysozoa</taxon>
        <taxon>Arthropoda</taxon>
        <taxon>Chelicerata</taxon>
        <taxon>Arachnida</taxon>
        <taxon>Acari</taxon>
        <taxon>Acariformes</taxon>
        <taxon>Sarcoptiformes</taxon>
        <taxon>Astigmata</taxon>
        <taxon>Glycyphagoidea</taxon>
        <taxon>Echimyopodidae</taxon>
        <taxon>Blomia</taxon>
    </lineage>
</organism>
<gene>
    <name evidence="3" type="ORF">RDWZM_003429</name>
</gene>
<feature type="region of interest" description="Disordered" evidence="1">
    <location>
        <begin position="48"/>
        <end position="82"/>
    </location>
</feature>
<dbReference type="Gene3D" id="2.170.140.10">
    <property type="entry name" value="Chitin binding domain"/>
    <property type="match status" value="1"/>
</dbReference>
<dbReference type="GO" id="GO:0008061">
    <property type="term" value="F:chitin binding"/>
    <property type="evidence" value="ECO:0007669"/>
    <property type="project" value="InterPro"/>
</dbReference>
<dbReference type="AlphaFoldDB" id="A0A9Q0MG17"/>
<name>A0A9Q0MG17_BLOTA</name>
<evidence type="ECO:0000313" key="4">
    <source>
        <dbReference type="Proteomes" id="UP001142055"/>
    </source>
</evidence>
<dbReference type="InterPro" id="IPR002557">
    <property type="entry name" value="Chitin-bd_dom"/>
</dbReference>
<evidence type="ECO:0000259" key="2">
    <source>
        <dbReference type="PROSITE" id="PS50940"/>
    </source>
</evidence>
<feature type="region of interest" description="Disordered" evidence="1">
    <location>
        <begin position="14"/>
        <end position="36"/>
    </location>
</feature>
<dbReference type="EMBL" id="JAPWDV010000001">
    <property type="protein sequence ID" value="KAJ6224884.1"/>
    <property type="molecule type" value="Genomic_DNA"/>
</dbReference>
<dbReference type="PANTHER" id="PTHR22933">
    <property type="entry name" value="FI18007P1-RELATED"/>
    <property type="match status" value="1"/>
</dbReference>
<dbReference type="PROSITE" id="PS50940">
    <property type="entry name" value="CHIT_BIND_II"/>
    <property type="match status" value="1"/>
</dbReference>
<feature type="region of interest" description="Disordered" evidence="1">
    <location>
        <begin position="421"/>
        <end position="507"/>
    </location>
</feature>
<dbReference type="InterPro" id="IPR052976">
    <property type="entry name" value="Scoloptoxin-like"/>
</dbReference>
<accession>A0A9Q0MG17</accession>
<proteinExistence type="predicted"/>
<evidence type="ECO:0000256" key="1">
    <source>
        <dbReference type="SAM" id="MobiDB-lite"/>
    </source>
</evidence>
<feature type="compositionally biased region" description="Polar residues" evidence="1">
    <location>
        <begin position="51"/>
        <end position="79"/>
    </location>
</feature>
<dbReference type="InterPro" id="IPR036508">
    <property type="entry name" value="Chitin-bd_dom_sf"/>
</dbReference>
<protein>
    <recommendedName>
        <fullName evidence="2">Chitin-binding type-2 domain-containing protein</fullName>
    </recommendedName>
</protein>
<comment type="caution">
    <text evidence="3">The sequence shown here is derived from an EMBL/GenBank/DDBJ whole genome shotgun (WGS) entry which is preliminary data.</text>
</comment>
<feature type="compositionally biased region" description="Low complexity" evidence="1">
    <location>
        <begin position="440"/>
        <end position="455"/>
    </location>
</feature>
<dbReference type="Proteomes" id="UP001142055">
    <property type="component" value="Chromosome 1"/>
</dbReference>
<evidence type="ECO:0000313" key="3">
    <source>
        <dbReference type="EMBL" id="KAJ6224884.1"/>
    </source>
</evidence>
<reference evidence="3" key="1">
    <citation type="submission" date="2022-12" db="EMBL/GenBank/DDBJ databases">
        <title>Genome assemblies of Blomia tropicalis.</title>
        <authorList>
            <person name="Cui Y."/>
        </authorList>
    </citation>
    <scope>NUCLEOTIDE SEQUENCE</scope>
    <source>
        <tissue evidence="3">Adult mites</tissue>
    </source>
</reference>
<feature type="compositionally biased region" description="Low complexity" evidence="1">
    <location>
        <begin position="489"/>
        <end position="507"/>
    </location>
</feature>
<sequence length="507" mass="54409">MINRQARFSRFVQEPAASFDMQHQQQQQTNDEIDSELDLQSQLADTFAGQEKSTTLKSNVGYTSAPSNGYQETSTSRPVQQVKDELHEEDALGPMDQLHMPLGGDAFDSNGELSQNYIPTQDMSYSQNSQLANEQNGQVKMSQSTEGDHSDGFGFDGNEDGDNSVDGMGSAIQGEPGKDYPVFSSVPITGFKCADQQYPGYYADLEAQCQAFHICQADGRQNGFLCPNGTIFSQRHFVCVWWFEFDCSTAPQFYDLNAELYKEVEGKQQQSGGNVANVGDGNAVVMGGSVPTGVSGSDGSAAAGGRFSSPKENFNKMYMSQIDEFSSVTTSSPMSNGYSNGKSNYRNGANGAANGGIKTSGQQQMKYDMGSIESVTPSILEAQNFETTPFSLDEALGEEIHSEAPILEAMSLTTNMPKMNGFHSPRPSMNAYGGNNGAVKSSSSKAGKSTSSMKSTFPDAPVKNGRNGGSIKSKSYGGNGHKMSQTQQSNGNGSYGKSYSSYGGMKQ</sequence>
<dbReference type="GO" id="GO:0005576">
    <property type="term" value="C:extracellular region"/>
    <property type="evidence" value="ECO:0007669"/>
    <property type="project" value="InterPro"/>
</dbReference>
<keyword evidence="4" id="KW-1185">Reference proteome</keyword>
<dbReference type="Pfam" id="PF01607">
    <property type="entry name" value="CBM_14"/>
    <property type="match status" value="1"/>
</dbReference>
<dbReference type="SMART" id="SM00494">
    <property type="entry name" value="ChtBD2"/>
    <property type="match status" value="1"/>
</dbReference>
<dbReference type="SUPFAM" id="SSF57625">
    <property type="entry name" value="Invertebrate chitin-binding proteins"/>
    <property type="match status" value="1"/>
</dbReference>
<dbReference type="PANTHER" id="PTHR22933:SF43">
    <property type="entry name" value="LP10131P"/>
    <property type="match status" value="1"/>
</dbReference>